<comment type="caution">
    <text evidence="1">The sequence shown here is derived from an EMBL/GenBank/DDBJ whole genome shotgun (WGS) entry which is preliminary data.</text>
</comment>
<name>A0A0F9NDS1_9ZZZZ</name>
<sequence>MNHTSKGKKEKLSPCCGKGYVWVGGDRYECFGCFETSVTVNKPASIEEKIYLQPFDGEQKTWCADKTSDEDVEYIRADLVITKSEVEKEIVGGRCGFLYTDEPDIEGGKYKQGWEDGREWGANKLERYLNDTLLGKEQG</sequence>
<evidence type="ECO:0000313" key="1">
    <source>
        <dbReference type="EMBL" id="KKN17645.1"/>
    </source>
</evidence>
<proteinExistence type="predicted"/>
<accession>A0A0F9NDS1</accession>
<reference evidence="1" key="1">
    <citation type="journal article" date="2015" name="Nature">
        <title>Complex archaea that bridge the gap between prokaryotes and eukaryotes.</title>
        <authorList>
            <person name="Spang A."/>
            <person name="Saw J.H."/>
            <person name="Jorgensen S.L."/>
            <person name="Zaremba-Niedzwiedzka K."/>
            <person name="Martijn J."/>
            <person name="Lind A.E."/>
            <person name="van Eijk R."/>
            <person name="Schleper C."/>
            <person name="Guy L."/>
            <person name="Ettema T.J."/>
        </authorList>
    </citation>
    <scope>NUCLEOTIDE SEQUENCE</scope>
</reference>
<gene>
    <name evidence="1" type="ORF">LCGC14_0963580</name>
</gene>
<protein>
    <submittedName>
        <fullName evidence="1">Uncharacterized protein</fullName>
    </submittedName>
</protein>
<dbReference type="AlphaFoldDB" id="A0A0F9NDS1"/>
<dbReference type="EMBL" id="LAZR01003501">
    <property type="protein sequence ID" value="KKN17645.1"/>
    <property type="molecule type" value="Genomic_DNA"/>
</dbReference>
<organism evidence="1">
    <name type="scientific">marine sediment metagenome</name>
    <dbReference type="NCBI Taxonomy" id="412755"/>
    <lineage>
        <taxon>unclassified sequences</taxon>
        <taxon>metagenomes</taxon>
        <taxon>ecological metagenomes</taxon>
    </lineage>
</organism>